<feature type="transmembrane region" description="Helical" evidence="1">
    <location>
        <begin position="108"/>
        <end position="126"/>
    </location>
</feature>
<dbReference type="InterPro" id="IPR012666">
    <property type="entry name" value="CbtA_put"/>
</dbReference>
<evidence type="ECO:0000256" key="1">
    <source>
        <dbReference type="SAM" id="Phobius"/>
    </source>
</evidence>
<name>A0A4R1CFP7_9ACTN</name>
<dbReference type="Pfam" id="PF09490">
    <property type="entry name" value="CbtA"/>
    <property type="match status" value="1"/>
</dbReference>
<feature type="transmembrane region" description="Helical" evidence="1">
    <location>
        <begin position="12"/>
        <end position="33"/>
    </location>
</feature>
<feature type="transmembrane region" description="Helical" evidence="1">
    <location>
        <begin position="71"/>
        <end position="96"/>
    </location>
</feature>
<feature type="transmembrane region" description="Helical" evidence="1">
    <location>
        <begin position="146"/>
        <end position="165"/>
    </location>
</feature>
<keyword evidence="1" id="KW-0472">Membrane</keyword>
<evidence type="ECO:0000313" key="3">
    <source>
        <dbReference type="Proteomes" id="UP000295453"/>
    </source>
</evidence>
<dbReference type="RefSeq" id="WP_131582535.1">
    <property type="nucleotide sequence ID" value="NZ_SJZJ01000008.1"/>
</dbReference>
<dbReference type="OrthoDB" id="6851830at2"/>
<keyword evidence="1" id="KW-0812">Transmembrane</keyword>
<comment type="caution">
    <text evidence="2">The sequence shown here is derived from an EMBL/GenBank/DDBJ whole genome shotgun (WGS) entry which is preliminary data.</text>
</comment>
<dbReference type="Proteomes" id="UP000295453">
    <property type="component" value="Unassembled WGS sequence"/>
</dbReference>
<protein>
    <recommendedName>
        <fullName evidence="4">CbtA family protein</fullName>
    </recommendedName>
</protein>
<accession>A0A4R1CFP7</accession>
<keyword evidence="1" id="KW-1133">Transmembrane helix</keyword>
<feature type="transmembrane region" description="Helical" evidence="1">
    <location>
        <begin position="232"/>
        <end position="250"/>
    </location>
</feature>
<evidence type="ECO:0000313" key="2">
    <source>
        <dbReference type="EMBL" id="TCJ29447.1"/>
    </source>
</evidence>
<reference evidence="2 3" key="1">
    <citation type="submission" date="2019-03" db="EMBL/GenBank/DDBJ databases">
        <authorList>
            <person name="Kim M.K.M."/>
        </authorList>
    </citation>
    <scope>NUCLEOTIDE SEQUENCE [LARGE SCALE GENOMIC DNA]</scope>
    <source>
        <strain evidence="2 3">18JY15-6</strain>
    </source>
</reference>
<feature type="transmembrane region" description="Helical" evidence="1">
    <location>
        <begin position="177"/>
        <end position="197"/>
    </location>
</feature>
<dbReference type="AlphaFoldDB" id="A0A4R1CFP7"/>
<keyword evidence="3" id="KW-1185">Reference proteome</keyword>
<gene>
    <name evidence="2" type="ORF">EPD65_06920</name>
</gene>
<sequence length="267" mass="28130">MSIGDLLRRGLAAGAAAGCLAAVWLLLITERFIKQALHIEDVRNALHEATVKAQGGHIHGEDELVTHTQQIVFAVIALVVVGALLGLVFAVVYGAARKRLPGYHDTSKALALGGIAFFAVTLFPFIAIPGNPPAVGDPSTINERTVIYLGAIALGILLVLAAFALDKVLADSVQAGLRTVLVLAFVVLAGIGLQLLIPNTPDAIQSKDFAFKGNLSFNASPELIWNFRMASLGQYVVLWGAMAAIFGALVTRKAEQSLTADRETVSA</sequence>
<proteinExistence type="predicted"/>
<organism evidence="2 3">
    <name type="scientific">Nocardioides jejuensis</name>
    <dbReference type="NCBI Taxonomy" id="2502782"/>
    <lineage>
        <taxon>Bacteria</taxon>
        <taxon>Bacillati</taxon>
        <taxon>Actinomycetota</taxon>
        <taxon>Actinomycetes</taxon>
        <taxon>Propionibacteriales</taxon>
        <taxon>Nocardioidaceae</taxon>
        <taxon>Nocardioides</taxon>
    </lineage>
</organism>
<dbReference type="EMBL" id="SJZJ01000008">
    <property type="protein sequence ID" value="TCJ29447.1"/>
    <property type="molecule type" value="Genomic_DNA"/>
</dbReference>
<evidence type="ECO:0008006" key="4">
    <source>
        <dbReference type="Google" id="ProtNLM"/>
    </source>
</evidence>